<dbReference type="Pfam" id="PF01865">
    <property type="entry name" value="PhoU_div"/>
    <property type="match status" value="1"/>
</dbReference>
<dbReference type="InterPro" id="IPR038078">
    <property type="entry name" value="PhoU-like_sf"/>
</dbReference>
<dbReference type="PANTHER" id="PTHR37298">
    <property type="entry name" value="UPF0111 PROTEIN YKAA"/>
    <property type="match status" value="1"/>
</dbReference>
<organism evidence="2 3">
    <name type="scientific">Enterococcus aquimarinus</name>
    <dbReference type="NCBI Taxonomy" id="328396"/>
    <lineage>
        <taxon>Bacteria</taxon>
        <taxon>Bacillati</taxon>
        <taxon>Bacillota</taxon>
        <taxon>Bacilli</taxon>
        <taxon>Lactobacillales</taxon>
        <taxon>Enterococcaceae</taxon>
        <taxon>Enterococcus</taxon>
    </lineage>
</organism>
<keyword evidence="3" id="KW-1185">Reference proteome</keyword>
<sequence>MMARKKQYNYFNTMELLSENAHLAAEHLETIFENYNPEELIENSEVIHQLEKKNDLLVDELTNQLYDAFITPIDREDILIISECLDDIIDGINSMTYLLENLVVTTIRPETQTFSAFVSRAAKGVHLAMIEFPKFKNSKKLKQLILEVNEIESEGDLLYSRLKKQLFSEEKDLLEIIKWKEIYDCFESIINDTERVVDIIDGMIIKNT</sequence>
<dbReference type="EMBL" id="JXKD01000016">
    <property type="protein sequence ID" value="OJG09475.1"/>
    <property type="molecule type" value="Genomic_DNA"/>
</dbReference>
<reference evidence="2 3" key="1">
    <citation type="submission" date="2014-12" db="EMBL/GenBank/DDBJ databases">
        <title>Draft genome sequences of 29 type strains of Enterococci.</title>
        <authorList>
            <person name="Zhong Z."/>
            <person name="Sun Z."/>
            <person name="Liu W."/>
            <person name="Zhang W."/>
            <person name="Zhang H."/>
        </authorList>
    </citation>
    <scope>NUCLEOTIDE SEQUENCE [LARGE SCALE GENOMIC DNA]</scope>
    <source>
        <strain evidence="2 3">DSM 17690</strain>
    </source>
</reference>
<dbReference type="PANTHER" id="PTHR37298:SF1">
    <property type="entry name" value="UPF0111 PROTEIN YKAA"/>
    <property type="match status" value="1"/>
</dbReference>
<gene>
    <name evidence="2" type="ORF">RU93_GL000806</name>
</gene>
<evidence type="ECO:0000313" key="3">
    <source>
        <dbReference type="Proteomes" id="UP000182149"/>
    </source>
</evidence>
<evidence type="ECO:0000256" key="1">
    <source>
        <dbReference type="ARBA" id="ARBA00008591"/>
    </source>
</evidence>
<dbReference type="InterPro" id="IPR018445">
    <property type="entry name" value="Put_Phosphate_transp_reg"/>
</dbReference>
<evidence type="ECO:0000313" key="2">
    <source>
        <dbReference type="EMBL" id="OJG09475.1"/>
    </source>
</evidence>
<dbReference type="AlphaFoldDB" id="A0A1L8QPP3"/>
<dbReference type="STRING" id="328396.RU93_GL000806"/>
<dbReference type="InterPro" id="IPR052912">
    <property type="entry name" value="UPF0111_domain"/>
</dbReference>
<name>A0A1L8QPP3_9ENTE</name>
<proteinExistence type="inferred from homology"/>
<dbReference type="Proteomes" id="UP000182149">
    <property type="component" value="Unassembled WGS sequence"/>
</dbReference>
<protein>
    <submittedName>
        <fullName evidence="2">TIGR00153 family protein</fullName>
    </submittedName>
</protein>
<accession>A0A1L8QPP3</accession>
<comment type="similarity">
    <text evidence="1">Belongs to the UPF0111 family.</text>
</comment>
<dbReference type="Gene3D" id="1.20.58.220">
    <property type="entry name" value="Phosphate transport system protein phou homolog 2, domain 2"/>
    <property type="match status" value="1"/>
</dbReference>
<comment type="caution">
    <text evidence="2">The sequence shown here is derived from an EMBL/GenBank/DDBJ whole genome shotgun (WGS) entry which is preliminary data.</text>
</comment>